<dbReference type="InterPro" id="IPR011989">
    <property type="entry name" value="ARM-like"/>
</dbReference>
<keyword evidence="3" id="KW-0677">Repeat</keyword>
<keyword evidence="2" id="KW-0597">Phosphoprotein</keyword>
<dbReference type="GO" id="GO:0005681">
    <property type="term" value="C:spliceosomal complex"/>
    <property type="evidence" value="ECO:0007669"/>
    <property type="project" value="TreeGrafter"/>
</dbReference>
<dbReference type="SUPFAM" id="SSF48371">
    <property type="entry name" value="ARM repeat"/>
    <property type="match status" value="1"/>
</dbReference>
<accession>A0A8D8GZ40</accession>
<dbReference type="PANTHER" id="PTHR14978">
    <property type="entry name" value="BETA-CATENIN-LIKE PROTEIN 1 NUCLEAR ASSOCIATED PROTEIN"/>
    <property type="match status" value="1"/>
</dbReference>
<evidence type="ECO:0000256" key="2">
    <source>
        <dbReference type="ARBA" id="ARBA00022553"/>
    </source>
</evidence>
<keyword evidence="5" id="KW-0539">Nucleus</keyword>
<organism evidence="8">
    <name type="scientific">Culex pipiens</name>
    <name type="common">House mosquito</name>
    <dbReference type="NCBI Taxonomy" id="7175"/>
    <lineage>
        <taxon>Eukaryota</taxon>
        <taxon>Metazoa</taxon>
        <taxon>Ecdysozoa</taxon>
        <taxon>Arthropoda</taxon>
        <taxon>Hexapoda</taxon>
        <taxon>Insecta</taxon>
        <taxon>Pterygota</taxon>
        <taxon>Neoptera</taxon>
        <taxon>Endopterygota</taxon>
        <taxon>Diptera</taxon>
        <taxon>Nematocera</taxon>
        <taxon>Culicoidea</taxon>
        <taxon>Culicidae</taxon>
        <taxon>Culicinae</taxon>
        <taxon>Culicini</taxon>
        <taxon>Culex</taxon>
        <taxon>Culex</taxon>
    </lineage>
</organism>
<reference evidence="8" key="1">
    <citation type="submission" date="2021-05" db="EMBL/GenBank/DDBJ databases">
        <authorList>
            <person name="Alioto T."/>
            <person name="Alioto T."/>
            <person name="Gomez Garrido J."/>
        </authorList>
    </citation>
    <scope>NUCLEOTIDE SEQUENCE</scope>
</reference>
<evidence type="ECO:0000256" key="3">
    <source>
        <dbReference type="ARBA" id="ARBA00022737"/>
    </source>
</evidence>
<evidence type="ECO:0000313" key="8">
    <source>
        <dbReference type="EMBL" id="CAG6525072.1"/>
    </source>
</evidence>
<evidence type="ECO:0000256" key="6">
    <source>
        <dbReference type="SAM" id="MobiDB-lite"/>
    </source>
</evidence>
<dbReference type="EMBL" id="HBUE01296627">
    <property type="protein sequence ID" value="CAG6576761.1"/>
    <property type="molecule type" value="Transcribed_RNA"/>
</dbReference>
<dbReference type="InterPro" id="IPR016024">
    <property type="entry name" value="ARM-type_fold"/>
</dbReference>
<dbReference type="Gene3D" id="1.25.10.10">
    <property type="entry name" value="Leucine-rich Repeat Variant"/>
    <property type="match status" value="1"/>
</dbReference>
<evidence type="ECO:0000256" key="5">
    <source>
        <dbReference type="ARBA" id="ARBA00023242"/>
    </source>
</evidence>
<dbReference type="EMBL" id="HBUE01019268">
    <property type="protein sequence ID" value="CAG6451803.1"/>
    <property type="molecule type" value="Transcribed_RNA"/>
</dbReference>
<keyword evidence="4" id="KW-0175">Coiled coil</keyword>
<evidence type="ECO:0000256" key="1">
    <source>
        <dbReference type="ARBA" id="ARBA00004123"/>
    </source>
</evidence>
<evidence type="ECO:0000256" key="4">
    <source>
        <dbReference type="ARBA" id="ARBA00023054"/>
    </source>
</evidence>
<proteinExistence type="predicted"/>
<protein>
    <submittedName>
        <fullName evidence="8">Beta-catenin-like protein 1</fullName>
    </submittedName>
</protein>
<dbReference type="InterPro" id="IPR013180">
    <property type="entry name" value="CTNNBL1_N"/>
</dbReference>
<dbReference type="Pfam" id="PF08216">
    <property type="entry name" value="CTNNBL"/>
    <property type="match status" value="1"/>
</dbReference>
<dbReference type="SMART" id="SM01156">
    <property type="entry name" value="DUF1716"/>
    <property type="match status" value="1"/>
</dbReference>
<dbReference type="FunFam" id="1.25.10.10:FF:000376">
    <property type="entry name" value="beta-catenin-like protein 1"/>
    <property type="match status" value="1"/>
</dbReference>
<evidence type="ECO:0000259" key="7">
    <source>
        <dbReference type="SMART" id="SM01156"/>
    </source>
</evidence>
<feature type="domain" description="Beta-catenin-like protein 1 N-terminal" evidence="7">
    <location>
        <begin position="66"/>
        <end position="173"/>
    </location>
</feature>
<dbReference type="InterPro" id="IPR039678">
    <property type="entry name" value="CTNNBL1"/>
</dbReference>
<dbReference type="AlphaFoldDB" id="A0A8D8GZ40"/>
<dbReference type="PANTHER" id="PTHR14978:SF0">
    <property type="entry name" value="BETA-CATENIN-LIKE PROTEIN 1"/>
    <property type="match status" value="1"/>
</dbReference>
<sequence>MDVGELLSFKPEQTPKRPSDFDNDEDSGDDTSSVVSAGPAPKSRKSEQQANVRTKVVVPQKEPQISEQERLDILKFVETEEVEGGEVMDEAGLKKILLLFEKRVLKNQEMRIKFPDNPEKFMESEIELNDIIQELHAVATVPDLYPLLVELNGVSSLLELLSHQNTDISVAVVHLLQELTDVDILHESLEGAETLIEALRNQQAAGLLVQNLEKLDEGVKEESDGVHNTMAIFENLMEIKSEIAKEIAEQGLMQWILKRLRMKMPFDANKLYCSEIMSILLQDTNENRVLLGNIDGIDVLLQQLAAYKRHDPTSTEEQEFMENLFNSLCSALMAAENREKFLKGEGLQLMNLMLREKKLSRNGSLKVLDHAVSGPDGRDNCNKFVDILGLRTIFPLFMKTPKRNKKRLLSTDEHEEHVVSVVASMLRNCKGPQRQRLLAKFTENDFEKVERLMELHFKYLEKVEEVDREVDQQINAGEEEEDEDAIYIKRLSGGLFTLQLIDYIILEISSTDVVKQRILQILSLRNASMKTIRHVMREYAGNLGDAGDSDWREQEQAHIIQLVDRF</sequence>
<comment type="subcellular location">
    <subcellularLocation>
        <location evidence="1">Nucleus</location>
    </subcellularLocation>
</comment>
<feature type="region of interest" description="Disordered" evidence="6">
    <location>
        <begin position="1"/>
        <end position="61"/>
    </location>
</feature>
<name>A0A8D8GZ40_CULPI</name>
<dbReference type="EMBL" id="HBUE01190733">
    <property type="protein sequence ID" value="CAG6525072.1"/>
    <property type="molecule type" value="Transcribed_RNA"/>
</dbReference>